<evidence type="ECO:0000313" key="2">
    <source>
        <dbReference type="EMBL" id="RAK71994.1"/>
    </source>
</evidence>
<sequence>MLGWARWGAQLHPIADADPVEAGHGGRRGRRSDGGPLPRHLRRAFNEDLGIEQAVLRQPRPSHPPTSVDSCAACSVGLTSGGEPGFHVRVGVIAERLPQVGPSPLVEEEMLDLLYPRVLPYGSARPDELVPHAHSQR</sequence>
<dbReference type="RefSeq" id="XP_040796006.1">
    <property type="nucleotide sequence ID" value="XM_040948973.1"/>
</dbReference>
<organism evidence="2 3">
    <name type="scientific">Aspergillus fijiensis CBS 313.89</name>
    <dbReference type="NCBI Taxonomy" id="1448319"/>
    <lineage>
        <taxon>Eukaryota</taxon>
        <taxon>Fungi</taxon>
        <taxon>Dikarya</taxon>
        <taxon>Ascomycota</taxon>
        <taxon>Pezizomycotina</taxon>
        <taxon>Eurotiomycetes</taxon>
        <taxon>Eurotiomycetidae</taxon>
        <taxon>Eurotiales</taxon>
        <taxon>Aspergillaceae</taxon>
        <taxon>Aspergillus</taxon>
    </lineage>
</organism>
<feature type="region of interest" description="Disordered" evidence="1">
    <location>
        <begin position="16"/>
        <end position="40"/>
    </location>
</feature>
<dbReference type="EMBL" id="KZ824704">
    <property type="protein sequence ID" value="RAK71994.1"/>
    <property type="molecule type" value="Genomic_DNA"/>
</dbReference>
<dbReference type="VEuPathDB" id="FungiDB:BO72DRAFT_501366"/>
<gene>
    <name evidence="2" type="ORF">BO72DRAFT_501366</name>
</gene>
<dbReference type="GeneID" id="63866306"/>
<reference evidence="2 3" key="1">
    <citation type="submission" date="2018-02" db="EMBL/GenBank/DDBJ databases">
        <title>The genomes of Aspergillus section Nigri reveals drivers in fungal speciation.</title>
        <authorList>
            <consortium name="DOE Joint Genome Institute"/>
            <person name="Vesth T.C."/>
            <person name="Nybo J."/>
            <person name="Theobald S."/>
            <person name="Brandl J."/>
            <person name="Frisvad J.C."/>
            <person name="Nielsen K.F."/>
            <person name="Lyhne E.K."/>
            <person name="Kogle M.E."/>
            <person name="Kuo A."/>
            <person name="Riley R."/>
            <person name="Clum A."/>
            <person name="Nolan M."/>
            <person name="Lipzen A."/>
            <person name="Salamov A."/>
            <person name="Henrissat B."/>
            <person name="Wiebenga A."/>
            <person name="De vries R.P."/>
            <person name="Grigoriev I.V."/>
            <person name="Mortensen U.H."/>
            <person name="Andersen M.R."/>
            <person name="Baker S.E."/>
        </authorList>
    </citation>
    <scope>NUCLEOTIDE SEQUENCE [LARGE SCALE GENOMIC DNA]</scope>
    <source>
        <strain evidence="2 3">CBS 313.89</strain>
    </source>
</reference>
<dbReference type="Proteomes" id="UP000249789">
    <property type="component" value="Unassembled WGS sequence"/>
</dbReference>
<evidence type="ECO:0000256" key="1">
    <source>
        <dbReference type="SAM" id="MobiDB-lite"/>
    </source>
</evidence>
<name>A0A8G1REW7_9EURO</name>
<proteinExistence type="predicted"/>
<evidence type="ECO:0000313" key="3">
    <source>
        <dbReference type="Proteomes" id="UP000249789"/>
    </source>
</evidence>
<keyword evidence="3" id="KW-1185">Reference proteome</keyword>
<dbReference type="AlphaFoldDB" id="A0A8G1REW7"/>
<protein>
    <submittedName>
        <fullName evidence="2">Uncharacterized protein</fullName>
    </submittedName>
</protein>
<accession>A0A8G1REW7</accession>